<organism evidence="2 3">
    <name type="scientific">Dyadobacter linearis</name>
    <dbReference type="NCBI Taxonomy" id="2823330"/>
    <lineage>
        <taxon>Bacteria</taxon>
        <taxon>Pseudomonadati</taxon>
        <taxon>Bacteroidota</taxon>
        <taxon>Cytophagia</taxon>
        <taxon>Cytophagales</taxon>
        <taxon>Spirosomataceae</taxon>
        <taxon>Dyadobacter</taxon>
    </lineage>
</organism>
<gene>
    <name evidence="2" type="ORF">DYBT9623_01150</name>
</gene>
<dbReference type="Proteomes" id="UP000679725">
    <property type="component" value="Unassembled WGS sequence"/>
</dbReference>
<protein>
    <recommendedName>
        <fullName evidence="1">DSBA-like thioredoxin domain-containing protein</fullName>
    </recommendedName>
</protein>
<sequence length="251" mass="27945">MKNSLLPYRQIENSSSMKVEIWSDVMCPFCYIGKRKFENALAEFPQKDKIQVEWKSFQLNPEMKTEPGKGINEYLAETKGWTPEYAQQVNDHVTNMAAEVGLEYNMDKAVLANSFDAHRFLQFAKTKGLGDQAEEQLFKAYFTDGKNTADHETLVELGAAIGLDSAELKTVLEGTRFSEDVRKDVYEAQQVGARGVPFFVLDRKYAVSGAQPSEAFLGALEQSFGEWEKANPALLVALGDGASCTPDGQCE</sequence>
<evidence type="ECO:0000259" key="1">
    <source>
        <dbReference type="Pfam" id="PF01323"/>
    </source>
</evidence>
<proteinExistence type="predicted"/>
<dbReference type="Pfam" id="PF01323">
    <property type="entry name" value="DSBA"/>
    <property type="match status" value="1"/>
</dbReference>
<dbReference type="InterPro" id="IPR036249">
    <property type="entry name" value="Thioredoxin-like_sf"/>
</dbReference>
<keyword evidence="3" id="KW-1185">Reference proteome</keyword>
<feature type="domain" description="DSBA-like thioredoxin" evidence="1">
    <location>
        <begin position="19"/>
        <end position="220"/>
    </location>
</feature>
<dbReference type="InterPro" id="IPR001853">
    <property type="entry name" value="DSBA-like_thioredoxin_dom"/>
</dbReference>
<dbReference type="EMBL" id="CAJRAU010000001">
    <property type="protein sequence ID" value="CAG5068419.1"/>
    <property type="molecule type" value="Genomic_DNA"/>
</dbReference>
<dbReference type="Gene3D" id="3.40.30.10">
    <property type="entry name" value="Glutaredoxin"/>
    <property type="match status" value="1"/>
</dbReference>
<evidence type="ECO:0000313" key="2">
    <source>
        <dbReference type="EMBL" id="CAG5068419.1"/>
    </source>
</evidence>
<accession>A0ABM8ULS8</accession>
<comment type="caution">
    <text evidence="2">The sequence shown here is derived from an EMBL/GenBank/DDBJ whole genome shotgun (WGS) entry which is preliminary data.</text>
</comment>
<dbReference type="CDD" id="cd03024">
    <property type="entry name" value="DsbA_FrnE"/>
    <property type="match status" value="1"/>
</dbReference>
<reference evidence="2 3" key="1">
    <citation type="submission" date="2021-04" db="EMBL/GenBank/DDBJ databases">
        <authorList>
            <person name="Rodrigo-Torres L."/>
            <person name="Arahal R. D."/>
            <person name="Lucena T."/>
        </authorList>
    </citation>
    <scope>NUCLEOTIDE SEQUENCE [LARGE SCALE GENOMIC DNA]</scope>
    <source>
        <strain evidence="2 3">CECT 9623</strain>
    </source>
</reference>
<evidence type="ECO:0000313" key="3">
    <source>
        <dbReference type="Proteomes" id="UP000679725"/>
    </source>
</evidence>
<dbReference type="PANTHER" id="PTHR13887:SF41">
    <property type="entry name" value="THIOREDOXIN SUPERFAMILY PROTEIN"/>
    <property type="match status" value="1"/>
</dbReference>
<dbReference type="PANTHER" id="PTHR13887">
    <property type="entry name" value="GLUTATHIONE S-TRANSFERASE KAPPA"/>
    <property type="match status" value="1"/>
</dbReference>
<dbReference type="SUPFAM" id="SSF52833">
    <property type="entry name" value="Thioredoxin-like"/>
    <property type="match status" value="1"/>
</dbReference>
<name>A0ABM8ULS8_9BACT</name>